<dbReference type="PRINTS" id="PR00722">
    <property type="entry name" value="CHYMOTRYPSIN"/>
</dbReference>
<protein>
    <submittedName>
        <fullName evidence="11">Trypsin-1</fullName>
    </submittedName>
</protein>
<keyword evidence="5" id="KW-0720">Serine protease</keyword>
<keyword evidence="9" id="KW-0812">Transmembrane</keyword>
<dbReference type="AlphaFoldDB" id="A0A9Q0MPY1"/>
<dbReference type="PANTHER" id="PTHR24264:SF65">
    <property type="entry name" value="SRCR DOMAIN-CONTAINING PROTEIN"/>
    <property type="match status" value="1"/>
</dbReference>
<reference evidence="11" key="1">
    <citation type="submission" date="2022-07" db="EMBL/GenBank/DDBJ databases">
        <authorList>
            <person name="Trinca V."/>
            <person name="Uliana J.V.C."/>
            <person name="Torres T.T."/>
            <person name="Ward R.J."/>
            <person name="Monesi N."/>
        </authorList>
    </citation>
    <scope>NUCLEOTIDE SEQUENCE</scope>
    <source>
        <strain evidence="11">HSMRA1968</strain>
        <tissue evidence="11">Whole embryos</tissue>
    </source>
</reference>
<feature type="compositionally biased region" description="Low complexity" evidence="8">
    <location>
        <begin position="358"/>
        <end position="373"/>
    </location>
</feature>
<dbReference type="Proteomes" id="UP001151699">
    <property type="component" value="Chromosome C"/>
</dbReference>
<evidence type="ECO:0000313" key="11">
    <source>
        <dbReference type="EMBL" id="KAJ6634729.1"/>
    </source>
</evidence>
<dbReference type="PROSITE" id="PS50240">
    <property type="entry name" value="TRYPSIN_DOM"/>
    <property type="match status" value="1"/>
</dbReference>
<keyword evidence="4" id="KW-0378">Hydrolase</keyword>
<keyword evidence="2" id="KW-0964">Secreted</keyword>
<keyword evidence="12" id="KW-1185">Reference proteome</keyword>
<proteinExistence type="inferred from homology"/>
<dbReference type="GO" id="GO:0005615">
    <property type="term" value="C:extracellular space"/>
    <property type="evidence" value="ECO:0007669"/>
    <property type="project" value="TreeGrafter"/>
</dbReference>
<evidence type="ECO:0000256" key="2">
    <source>
        <dbReference type="ARBA" id="ARBA00022525"/>
    </source>
</evidence>
<evidence type="ECO:0000256" key="9">
    <source>
        <dbReference type="SAM" id="Phobius"/>
    </source>
</evidence>
<dbReference type="GO" id="GO:0006508">
    <property type="term" value="P:proteolysis"/>
    <property type="evidence" value="ECO:0007669"/>
    <property type="project" value="UniProtKB-KW"/>
</dbReference>
<feature type="domain" description="Peptidase S1" evidence="10">
    <location>
        <begin position="108"/>
        <end position="342"/>
    </location>
</feature>
<evidence type="ECO:0000256" key="8">
    <source>
        <dbReference type="SAM" id="MobiDB-lite"/>
    </source>
</evidence>
<comment type="caution">
    <text evidence="11">The sequence shown here is derived from an EMBL/GenBank/DDBJ whole genome shotgun (WGS) entry which is preliminary data.</text>
</comment>
<comment type="similarity">
    <text evidence="7">Belongs to the peptidase S1 family. CLIP subfamily.</text>
</comment>
<name>A0A9Q0MPY1_9DIPT</name>
<dbReference type="SMART" id="SM00020">
    <property type="entry name" value="Tryp_SPc"/>
    <property type="match status" value="1"/>
</dbReference>
<dbReference type="Gene3D" id="2.40.10.10">
    <property type="entry name" value="Trypsin-like serine proteases"/>
    <property type="match status" value="1"/>
</dbReference>
<evidence type="ECO:0000256" key="1">
    <source>
        <dbReference type="ARBA" id="ARBA00004613"/>
    </source>
</evidence>
<gene>
    <name evidence="11" type="primary">TRY1_0</name>
    <name evidence="11" type="ORF">Bhyg_13308</name>
</gene>
<keyword evidence="9" id="KW-0472">Membrane</keyword>
<dbReference type="InterPro" id="IPR009003">
    <property type="entry name" value="Peptidase_S1_PA"/>
</dbReference>
<evidence type="ECO:0000256" key="5">
    <source>
        <dbReference type="ARBA" id="ARBA00022825"/>
    </source>
</evidence>
<dbReference type="PANTHER" id="PTHR24264">
    <property type="entry name" value="TRYPSIN-RELATED"/>
    <property type="match status" value="1"/>
</dbReference>
<feature type="transmembrane region" description="Helical" evidence="9">
    <location>
        <begin position="377"/>
        <end position="397"/>
    </location>
</feature>
<dbReference type="InterPro" id="IPR001314">
    <property type="entry name" value="Peptidase_S1A"/>
</dbReference>
<dbReference type="InterPro" id="IPR043504">
    <property type="entry name" value="Peptidase_S1_PA_chymotrypsin"/>
</dbReference>
<evidence type="ECO:0000259" key="10">
    <source>
        <dbReference type="PROSITE" id="PS50240"/>
    </source>
</evidence>
<comment type="subcellular location">
    <subcellularLocation>
        <location evidence="1">Secreted</location>
    </subcellularLocation>
</comment>
<dbReference type="SUPFAM" id="SSF50494">
    <property type="entry name" value="Trypsin-like serine proteases"/>
    <property type="match status" value="1"/>
</dbReference>
<dbReference type="FunFam" id="2.40.10.10:FF:000002">
    <property type="entry name" value="Transmembrane protease serine"/>
    <property type="match status" value="1"/>
</dbReference>
<evidence type="ECO:0000256" key="3">
    <source>
        <dbReference type="ARBA" id="ARBA00022670"/>
    </source>
</evidence>
<dbReference type="InterPro" id="IPR050127">
    <property type="entry name" value="Serine_Proteases_S1"/>
</dbReference>
<evidence type="ECO:0000313" key="12">
    <source>
        <dbReference type="Proteomes" id="UP001151699"/>
    </source>
</evidence>
<evidence type="ECO:0000256" key="4">
    <source>
        <dbReference type="ARBA" id="ARBA00022801"/>
    </source>
</evidence>
<feature type="region of interest" description="Disordered" evidence="8">
    <location>
        <begin position="347"/>
        <end position="373"/>
    </location>
</feature>
<evidence type="ECO:0000256" key="6">
    <source>
        <dbReference type="ARBA" id="ARBA00023157"/>
    </source>
</evidence>
<keyword evidence="3" id="KW-0645">Protease</keyword>
<dbReference type="GO" id="GO:0004252">
    <property type="term" value="F:serine-type endopeptidase activity"/>
    <property type="evidence" value="ECO:0007669"/>
    <property type="project" value="InterPro"/>
</dbReference>
<dbReference type="EMBL" id="WJQU01000004">
    <property type="protein sequence ID" value="KAJ6634729.1"/>
    <property type="molecule type" value="Genomic_DNA"/>
</dbReference>
<dbReference type="InterPro" id="IPR001254">
    <property type="entry name" value="Trypsin_dom"/>
</dbReference>
<evidence type="ECO:0000256" key="7">
    <source>
        <dbReference type="ARBA" id="ARBA00024195"/>
    </source>
</evidence>
<keyword evidence="6" id="KW-1015">Disulfide bond</keyword>
<dbReference type="OrthoDB" id="10059102at2759"/>
<organism evidence="11 12">
    <name type="scientific">Pseudolycoriella hygida</name>
    <dbReference type="NCBI Taxonomy" id="35572"/>
    <lineage>
        <taxon>Eukaryota</taxon>
        <taxon>Metazoa</taxon>
        <taxon>Ecdysozoa</taxon>
        <taxon>Arthropoda</taxon>
        <taxon>Hexapoda</taxon>
        <taxon>Insecta</taxon>
        <taxon>Pterygota</taxon>
        <taxon>Neoptera</taxon>
        <taxon>Endopterygota</taxon>
        <taxon>Diptera</taxon>
        <taxon>Nematocera</taxon>
        <taxon>Sciaroidea</taxon>
        <taxon>Sciaridae</taxon>
        <taxon>Pseudolycoriella</taxon>
    </lineage>
</organism>
<dbReference type="Pfam" id="PF00089">
    <property type="entry name" value="Trypsin"/>
    <property type="match status" value="1"/>
</dbReference>
<accession>A0A9Q0MPY1</accession>
<sequence>MFCGFFLRRRSISNKMYFKLIKIFSFELGIKISLRKVNSDDPALVLNGFVWKRTEDNIININVVVQRFATDKRIQEMFGICRASGRNVLGNISTFPTSINGDRLTPLIVGGTEAEAGEFRGKISIQFANGTHICGGTLIHASHVLTSASCMTTSEGEVIHPSTYRLIGDDLSISVQSSNQNRQVREVTHVFVHPEYNLHNFDHNVAVIRTNESFLASSTFNTVSRPLDSPPPNTQCSVAGWGNIFHNGPISFQLRRINATVISRALCNSEDSYGGAVRGGMFCAGDMNGGQDTCQGDGGGGLICDNMVFGIVSWGVECALPNFPGVYTDVAIYNTWISSTIDWVGGEHEDIPTPPPSTTYEPTPTTSPTSTTLSPGGATGIISSIYLFFVCITIALFK</sequence>
<keyword evidence="9" id="KW-1133">Transmembrane helix</keyword>
<dbReference type="CDD" id="cd00190">
    <property type="entry name" value="Tryp_SPc"/>
    <property type="match status" value="1"/>
</dbReference>